<keyword evidence="3" id="KW-0949">S-adenosyl-L-methionine</keyword>
<feature type="domain" description="Methyltransferase" evidence="4">
    <location>
        <begin position="23"/>
        <end position="118"/>
    </location>
</feature>
<evidence type="ECO:0000313" key="6">
    <source>
        <dbReference type="Proteomes" id="UP000219514"/>
    </source>
</evidence>
<dbReference type="PANTHER" id="PTHR43464:SF19">
    <property type="entry name" value="UBIQUINONE BIOSYNTHESIS O-METHYLTRANSFERASE, MITOCHONDRIAL"/>
    <property type="match status" value="1"/>
</dbReference>
<proteinExistence type="predicted"/>
<dbReference type="GO" id="GO:0032259">
    <property type="term" value="P:methylation"/>
    <property type="evidence" value="ECO:0007669"/>
    <property type="project" value="UniProtKB-KW"/>
</dbReference>
<dbReference type="GO" id="GO:0008168">
    <property type="term" value="F:methyltransferase activity"/>
    <property type="evidence" value="ECO:0007669"/>
    <property type="project" value="UniProtKB-KW"/>
</dbReference>
<protein>
    <submittedName>
        <fullName evidence="5">Methyltransferase domain-containing protein</fullName>
    </submittedName>
</protein>
<evidence type="ECO:0000313" key="5">
    <source>
        <dbReference type="EMBL" id="SNX94302.1"/>
    </source>
</evidence>
<dbReference type="RefSeq" id="WP_216359555.1">
    <property type="nucleotide sequence ID" value="NZ_JACHXB010000001.1"/>
</dbReference>
<dbReference type="Proteomes" id="UP000219514">
    <property type="component" value="Unassembled WGS sequence"/>
</dbReference>
<gene>
    <name evidence="5" type="ORF">SAMN06893097_10192</name>
</gene>
<evidence type="ECO:0000256" key="2">
    <source>
        <dbReference type="ARBA" id="ARBA00022679"/>
    </source>
</evidence>
<sequence>MATPSQRLAWAASVVGTTAGERVLEVGCGHGVLAALLAERGAQVLALDRSPTMIAAADRRNRAAVEAGRVRLQASTLLEADLGGGPFDVVVSFDVRAFWDAGAPTTWGVVDRVLAPGGRVVVAFSLMTPGTERAVVDAVTRTAADRGLVVRAVHRGRTAPMESAAVELRRAPDRSGPAVPGGS</sequence>
<dbReference type="InterPro" id="IPR029063">
    <property type="entry name" value="SAM-dependent_MTases_sf"/>
</dbReference>
<dbReference type="Pfam" id="PF13649">
    <property type="entry name" value="Methyltransf_25"/>
    <property type="match status" value="1"/>
</dbReference>
<dbReference type="CDD" id="cd02440">
    <property type="entry name" value="AdoMet_MTases"/>
    <property type="match status" value="1"/>
</dbReference>
<dbReference type="PANTHER" id="PTHR43464">
    <property type="entry name" value="METHYLTRANSFERASE"/>
    <property type="match status" value="1"/>
</dbReference>
<dbReference type="AlphaFoldDB" id="A0A285E5E5"/>
<dbReference type="Gene3D" id="3.40.50.150">
    <property type="entry name" value="Vaccinia Virus protein VP39"/>
    <property type="match status" value="1"/>
</dbReference>
<evidence type="ECO:0000259" key="4">
    <source>
        <dbReference type="Pfam" id="PF13649"/>
    </source>
</evidence>
<organism evidence="5 6">
    <name type="scientific">Geodermatophilus sabuli</name>
    <dbReference type="NCBI Taxonomy" id="1564158"/>
    <lineage>
        <taxon>Bacteria</taxon>
        <taxon>Bacillati</taxon>
        <taxon>Actinomycetota</taxon>
        <taxon>Actinomycetes</taxon>
        <taxon>Geodermatophilales</taxon>
        <taxon>Geodermatophilaceae</taxon>
        <taxon>Geodermatophilus</taxon>
    </lineage>
</organism>
<keyword evidence="1 5" id="KW-0489">Methyltransferase</keyword>
<evidence type="ECO:0000256" key="3">
    <source>
        <dbReference type="ARBA" id="ARBA00022691"/>
    </source>
</evidence>
<reference evidence="5 6" key="1">
    <citation type="submission" date="2017-09" db="EMBL/GenBank/DDBJ databases">
        <authorList>
            <person name="Ehlers B."/>
            <person name="Leendertz F.H."/>
        </authorList>
    </citation>
    <scope>NUCLEOTIDE SEQUENCE [LARGE SCALE GENOMIC DNA]</scope>
    <source>
        <strain evidence="5 6">DSM 46844</strain>
    </source>
</reference>
<dbReference type="SUPFAM" id="SSF53335">
    <property type="entry name" value="S-adenosyl-L-methionine-dependent methyltransferases"/>
    <property type="match status" value="1"/>
</dbReference>
<evidence type="ECO:0000256" key="1">
    <source>
        <dbReference type="ARBA" id="ARBA00022603"/>
    </source>
</evidence>
<keyword evidence="6" id="KW-1185">Reference proteome</keyword>
<keyword evidence="2 5" id="KW-0808">Transferase</keyword>
<accession>A0A285E5E5</accession>
<dbReference type="InterPro" id="IPR041698">
    <property type="entry name" value="Methyltransf_25"/>
</dbReference>
<name>A0A285E5E5_9ACTN</name>
<dbReference type="EMBL" id="OBDO01000001">
    <property type="protein sequence ID" value="SNX94302.1"/>
    <property type="molecule type" value="Genomic_DNA"/>
</dbReference>